<dbReference type="RefSeq" id="WP_124902703.1">
    <property type="nucleotide sequence ID" value="NZ_RQJP01000001.1"/>
</dbReference>
<dbReference type="AlphaFoldDB" id="A0A3P1CUY7"/>
<organism evidence="1 2">
    <name type="scientific">Larkinella knui</name>
    <dbReference type="NCBI Taxonomy" id="2025310"/>
    <lineage>
        <taxon>Bacteria</taxon>
        <taxon>Pseudomonadati</taxon>
        <taxon>Bacteroidota</taxon>
        <taxon>Cytophagia</taxon>
        <taxon>Cytophagales</taxon>
        <taxon>Spirosomataceae</taxon>
        <taxon>Larkinella</taxon>
    </lineage>
</organism>
<dbReference type="Gene3D" id="2.120.10.30">
    <property type="entry name" value="TolB, C-terminal domain"/>
    <property type="match status" value="1"/>
</dbReference>
<dbReference type="SUPFAM" id="SSF63829">
    <property type="entry name" value="Calcium-dependent phosphotriesterase"/>
    <property type="match status" value="1"/>
</dbReference>
<comment type="caution">
    <text evidence="1">The sequence shown here is derived from an EMBL/GenBank/DDBJ whole genome shotgun (WGS) entry which is preliminary data.</text>
</comment>
<gene>
    <name evidence="1" type="ORF">EHT87_00275</name>
</gene>
<keyword evidence="2" id="KW-1185">Reference proteome</keyword>
<reference evidence="1 2" key="1">
    <citation type="submission" date="2018-11" db="EMBL/GenBank/DDBJ databases">
        <authorList>
            <person name="Zhou Z."/>
            <person name="Wang G."/>
        </authorList>
    </citation>
    <scope>NUCLEOTIDE SEQUENCE [LARGE SCALE GENOMIC DNA]</scope>
    <source>
        <strain evidence="1 2">KCTC42998</strain>
    </source>
</reference>
<name>A0A3P1CUY7_9BACT</name>
<dbReference type="OrthoDB" id="918753at2"/>
<evidence type="ECO:0000313" key="1">
    <source>
        <dbReference type="EMBL" id="RRB16764.1"/>
    </source>
</evidence>
<dbReference type="Proteomes" id="UP000274271">
    <property type="component" value="Unassembled WGS sequence"/>
</dbReference>
<proteinExistence type="predicted"/>
<dbReference type="InterPro" id="IPR011042">
    <property type="entry name" value="6-blade_b-propeller_TolB-like"/>
</dbReference>
<evidence type="ECO:0000313" key="2">
    <source>
        <dbReference type="Proteomes" id="UP000274271"/>
    </source>
</evidence>
<sequence>MKIRSLKMVLALGLVGLAGPVFAQYSYFKPLEGFGIETSLSNTALLRMPMYRNAITSLTVQNDYIIGGTTAMGNRAPFLFVASLSKREMLTLKDLNADVPGQTSIRTGFFRTADQALYAGTMAATTGSGHLLRVVVGADASIRVTDLGTPVPGEGVFALTGNDSRKMIYGISYPSGFFFSYNIGSKAFKVYKNSAVTPAERHVLVDEFHQKPEDYLSGAMVTDQQGLVYTSQPINRLVVFNPADERFTTLSELPAVWGRRTLGRTESWTKTADGLLYGGNAGDGQLFQLDPATRKVKNLGKPAQMNRLRGLCVGADGKIYGLSGASPGYVHLFSYNPSGEGFTDLGNPQFILKAPGIEQGIEWRGFQLSAIAASEDGKYIVMGEDEALSQLLVFPVENGN</sequence>
<protein>
    <submittedName>
        <fullName evidence="1">Uncharacterized protein</fullName>
    </submittedName>
</protein>
<dbReference type="EMBL" id="RQJP01000001">
    <property type="protein sequence ID" value="RRB16764.1"/>
    <property type="molecule type" value="Genomic_DNA"/>
</dbReference>
<accession>A0A3P1CUY7</accession>